<dbReference type="SFLD" id="SFLDS00003">
    <property type="entry name" value="Haloacid_Dehalogenase"/>
    <property type="match status" value="1"/>
</dbReference>
<dbReference type="NCBIfam" id="TIGR01549">
    <property type="entry name" value="HAD-SF-IA-v1"/>
    <property type="match status" value="1"/>
</dbReference>
<dbReference type="InterPro" id="IPR006439">
    <property type="entry name" value="HAD-SF_hydro_IA"/>
</dbReference>
<sequence>MTFYQHYSFDLWLTLIKSNPLFKTKRTLFFYENFNTKGKSLDEVGVVFRQVDLLCNSINEKTGGNIDAEEMYLMVISIINDYSICFDDVDINRLYEEMELLLFNFLPLVYCDQTLNVLERLKNRENTTISLLSNTGFIKGRTLRKVLQELEVDQYLDFQLYSDEEGLSKPNEKLFQLMINEIKDFRKEEIINKKQIIHIGDNEHADFYGAQTIGVNSYLINSNNKSITSLIY</sequence>
<dbReference type="InterPro" id="IPR023214">
    <property type="entry name" value="HAD_sf"/>
</dbReference>
<dbReference type="Pfam" id="PF13419">
    <property type="entry name" value="HAD_2"/>
    <property type="match status" value="1"/>
</dbReference>
<dbReference type="InterPro" id="IPR051828">
    <property type="entry name" value="HAD-like_hydrolase_domain"/>
</dbReference>
<proteinExistence type="predicted"/>
<accession>A0A2S5A3T7</accession>
<evidence type="ECO:0000313" key="1">
    <source>
        <dbReference type="EMBL" id="POY36982.1"/>
    </source>
</evidence>
<dbReference type="RefSeq" id="WP_103788593.1">
    <property type="nucleotide sequence ID" value="NZ_PQVF01000005.1"/>
</dbReference>
<protein>
    <submittedName>
        <fullName evidence="1">Dehalogenase</fullName>
    </submittedName>
</protein>
<dbReference type="AlphaFoldDB" id="A0A2S5A3T7"/>
<dbReference type="Gene3D" id="1.10.150.400">
    <property type="match status" value="1"/>
</dbReference>
<dbReference type="PANTHER" id="PTHR46191:SF2">
    <property type="entry name" value="HALOACID DEHALOGENASE-LIKE HYDROLASE DOMAIN-CONTAINING PROTEIN 3"/>
    <property type="match status" value="1"/>
</dbReference>
<dbReference type="SFLD" id="SFLDG01129">
    <property type="entry name" value="C1.5:_HAD__Beta-PGM__Phosphata"/>
    <property type="match status" value="1"/>
</dbReference>
<keyword evidence="2" id="KW-1185">Reference proteome</keyword>
<dbReference type="EMBL" id="PQVF01000005">
    <property type="protein sequence ID" value="POY36982.1"/>
    <property type="molecule type" value="Genomic_DNA"/>
</dbReference>
<dbReference type="Proteomes" id="UP000236893">
    <property type="component" value="Unassembled WGS sequence"/>
</dbReference>
<dbReference type="PANTHER" id="PTHR46191">
    <property type="match status" value="1"/>
</dbReference>
<dbReference type="InterPro" id="IPR041492">
    <property type="entry name" value="HAD_2"/>
</dbReference>
<reference evidence="1 2" key="1">
    <citation type="submission" date="2018-01" db="EMBL/GenBank/DDBJ databases">
        <authorList>
            <person name="Gaut B.S."/>
            <person name="Morton B.R."/>
            <person name="Clegg M.T."/>
            <person name="Duvall M.R."/>
        </authorList>
    </citation>
    <scope>NUCLEOTIDE SEQUENCE [LARGE SCALE GENOMIC DNA]</scope>
    <source>
        <strain evidence="1 2">HR-AV</strain>
    </source>
</reference>
<organism evidence="1 2">
    <name type="scientific">Solitalea longa</name>
    <dbReference type="NCBI Taxonomy" id="2079460"/>
    <lineage>
        <taxon>Bacteria</taxon>
        <taxon>Pseudomonadati</taxon>
        <taxon>Bacteroidota</taxon>
        <taxon>Sphingobacteriia</taxon>
        <taxon>Sphingobacteriales</taxon>
        <taxon>Sphingobacteriaceae</taxon>
        <taxon>Solitalea</taxon>
    </lineage>
</organism>
<dbReference type="Gene3D" id="3.40.50.1000">
    <property type="entry name" value="HAD superfamily/HAD-like"/>
    <property type="match status" value="1"/>
</dbReference>
<name>A0A2S5A3T7_9SPHI</name>
<comment type="caution">
    <text evidence="1">The sequence shown here is derived from an EMBL/GenBank/DDBJ whole genome shotgun (WGS) entry which is preliminary data.</text>
</comment>
<dbReference type="InterPro" id="IPR036412">
    <property type="entry name" value="HAD-like_sf"/>
</dbReference>
<dbReference type="OrthoDB" id="3669651at2"/>
<dbReference type="SUPFAM" id="SSF56784">
    <property type="entry name" value="HAD-like"/>
    <property type="match status" value="1"/>
</dbReference>
<gene>
    <name evidence="1" type="ORF">C3K47_07935</name>
</gene>
<evidence type="ECO:0000313" key="2">
    <source>
        <dbReference type="Proteomes" id="UP000236893"/>
    </source>
</evidence>